<evidence type="ECO:0000256" key="36">
    <source>
        <dbReference type="ARBA" id="ARBA00051565"/>
    </source>
</evidence>
<evidence type="ECO:0000256" key="42">
    <source>
        <dbReference type="ARBA" id="ARBA00052370"/>
    </source>
</evidence>
<comment type="catalytic activity">
    <reaction evidence="13">
        <text>glycyl-sarcosine(out) + H(+)(out) = glycyl-sarcosine(in) + H(+)(in)</text>
        <dbReference type="Rhea" id="RHEA:64396"/>
        <dbReference type="ChEBI" id="CHEBI:15378"/>
        <dbReference type="ChEBI" id="CHEBI:155838"/>
    </reaction>
    <physiologicalReaction direction="left-to-right" evidence="13">
        <dbReference type="Rhea" id="RHEA:64397"/>
    </physiologicalReaction>
</comment>
<comment type="catalytic activity">
    <reaction evidence="19">
        <text>glycyl-L-aspartate(out) + 2 H(+)(out) = glycyl-L-aspartate(in) + 2 H(+)(in)</text>
        <dbReference type="Rhea" id="RHEA:71687"/>
        <dbReference type="ChEBI" id="CHEBI:15378"/>
        <dbReference type="ChEBI" id="CHEBI:191204"/>
    </reaction>
    <physiologicalReaction direction="left-to-right" evidence="19">
        <dbReference type="Rhea" id="RHEA:71688"/>
    </physiologicalReaction>
    <physiologicalReaction direction="right-to-left" evidence="19">
        <dbReference type="Rhea" id="RHEA:71689"/>
    </physiologicalReaction>
</comment>
<reference evidence="48" key="1">
    <citation type="submission" date="2025-08" db="UniProtKB">
        <authorList>
            <consortium name="Ensembl"/>
        </authorList>
    </citation>
    <scope>IDENTIFICATION</scope>
</reference>
<evidence type="ECO:0000256" key="45">
    <source>
        <dbReference type="RuleBase" id="RU003755"/>
    </source>
</evidence>
<evidence type="ECO:0000256" key="9">
    <source>
        <dbReference type="ARBA" id="ARBA00022927"/>
    </source>
</evidence>
<proteinExistence type="inferred from homology"/>
<comment type="catalytic activity">
    <reaction evidence="32">
        <text>L-alanyl-L-valine(out) + H(+)(out) = L-alanyl-L-valine(in) + H(+)(in)</text>
        <dbReference type="Rhea" id="RHEA:72615"/>
        <dbReference type="ChEBI" id="CHEBI:15378"/>
        <dbReference type="ChEBI" id="CHEBI:192471"/>
    </reaction>
    <physiologicalReaction direction="left-to-right" evidence="32">
        <dbReference type="Rhea" id="RHEA:72616"/>
    </physiologicalReaction>
</comment>
<comment type="catalytic activity">
    <reaction evidence="30">
        <text>L-aspartyl-glycine(out) + 2 H(+)(out) = L-aspartyl-glycine(in) + 2 H(+)(in)</text>
        <dbReference type="Rhea" id="RHEA:71683"/>
        <dbReference type="ChEBI" id="CHEBI:15378"/>
        <dbReference type="ChEBI" id="CHEBI:191203"/>
    </reaction>
    <physiologicalReaction direction="left-to-right" evidence="30">
        <dbReference type="Rhea" id="RHEA:71684"/>
    </physiologicalReaction>
</comment>
<evidence type="ECO:0000256" key="27">
    <source>
        <dbReference type="ARBA" id="ARBA00043099"/>
    </source>
</evidence>
<dbReference type="GO" id="GO:0015031">
    <property type="term" value="P:protein transport"/>
    <property type="evidence" value="ECO:0007669"/>
    <property type="project" value="UniProtKB-KW"/>
</dbReference>
<feature type="transmembrane region" description="Helical" evidence="47">
    <location>
        <begin position="208"/>
        <end position="230"/>
    </location>
</feature>
<comment type="catalytic activity">
    <reaction evidence="34">
        <text>L-tyrosylglycine(out) + H(+)(out) = L-tyrosylglycine(in) + H(+)(in)</text>
        <dbReference type="Rhea" id="RHEA:71711"/>
        <dbReference type="ChEBI" id="CHEBI:15378"/>
        <dbReference type="ChEBI" id="CHEBI:191210"/>
    </reaction>
    <physiologicalReaction direction="left-to-right" evidence="34">
        <dbReference type="Rhea" id="RHEA:71712"/>
    </physiologicalReaction>
</comment>
<comment type="subcellular location">
    <subcellularLocation>
        <location evidence="1">Apical cell membrane</location>
    </subcellularLocation>
    <subcellularLocation>
        <location evidence="2">Cell membrane</location>
        <topology evidence="2">Multi-pass membrane protein</topology>
    </subcellularLocation>
    <subcellularLocation>
        <location evidence="45">Membrane</location>
        <topology evidence="45">Multi-pass membrane protein</topology>
    </subcellularLocation>
</comment>
<dbReference type="InterPro" id="IPR036259">
    <property type="entry name" value="MFS_trans_sf"/>
</dbReference>
<comment type="catalytic activity">
    <reaction evidence="43">
        <text>L-methionyl-L-phenylalanyl-L-methionine(out) + H(+)(out) = L-methionyl-L-phenylalanyl-L-methionine(in) + H(+)(in)</text>
        <dbReference type="Rhea" id="RHEA:71719"/>
        <dbReference type="ChEBI" id="CHEBI:15378"/>
        <dbReference type="ChEBI" id="CHEBI:191211"/>
    </reaction>
    <physiologicalReaction direction="left-to-right" evidence="43">
        <dbReference type="Rhea" id="RHEA:71720"/>
    </physiologicalReaction>
</comment>
<dbReference type="Ensembl" id="ENSANIT00000001938.1">
    <property type="protein sequence ID" value="ENSANIP00000001886.1"/>
    <property type="gene ID" value="ENSANIG00000001207.1"/>
</dbReference>
<evidence type="ECO:0000256" key="44">
    <source>
        <dbReference type="ARBA" id="ARBA00052590"/>
    </source>
</evidence>
<evidence type="ECO:0000256" key="16">
    <source>
        <dbReference type="ARBA" id="ARBA00035846"/>
    </source>
</evidence>
<evidence type="ECO:0000256" key="31">
    <source>
        <dbReference type="ARBA" id="ARBA00050377"/>
    </source>
</evidence>
<keyword evidence="6 45" id="KW-0812">Transmembrane</keyword>
<evidence type="ECO:0000256" key="10">
    <source>
        <dbReference type="ARBA" id="ARBA00022989"/>
    </source>
</evidence>
<feature type="transmembrane region" description="Helical" evidence="47">
    <location>
        <begin position="276"/>
        <end position="294"/>
    </location>
</feature>
<evidence type="ECO:0000256" key="15">
    <source>
        <dbReference type="ARBA" id="ARBA00034998"/>
    </source>
</evidence>
<dbReference type="GO" id="GO:0015293">
    <property type="term" value="F:symporter activity"/>
    <property type="evidence" value="ECO:0007669"/>
    <property type="project" value="UniProtKB-KW"/>
</dbReference>
<feature type="transmembrane region" description="Helical" evidence="47">
    <location>
        <begin position="314"/>
        <end position="334"/>
    </location>
</feature>
<dbReference type="Gene3D" id="1.20.1250.20">
    <property type="entry name" value="MFS general substrate transporter like domains"/>
    <property type="match status" value="3"/>
</dbReference>
<evidence type="ECO:0000256" key="8">
    <source>
        <dbReference type="ARBA" id="ARBA00022856"/>
    </source>
</evidence>
<dbReference type="GO" id="GO:0016324">
    <property type="term" value="C:apical plasma membrane"/>
    <property type="evidence" value="ECO:0007669"/>
    <property type="project" value="UniProtKB-SubCell"/>
</dbReference>
<keyword evidence="7" id="KW-0769">Symport</keyword>
<evidence type="ECO:0000256" key="29">
    <source>
        <dbReference type="ARBA" id="ARBA00050347"/>
    </source>
</evidence>
<dbReference type="Pfam" id="PF00854">
    <property type="entry name" value="PTR2"/>
    <property type="match status" value="2"/>
</dbReference>
<dbReference type="InterPro" id="IPR000109">
    <property type="entry name" value="POT_fam"/>
</dbReference>
<evidence type="ECO:0000256" key="7">
    <source>
        <dbReference type="ARBA" id="ARBA00022847"/>
    </source>
</evidence>
<keyword evidence="5" id="KW-1003">Cell membrane</keyword>
<feature type="transmembrane region" description="Helical" evidence="47">
    <location>
        <begin position="597"/>
        <end position="618"/>
    </location>
</feature>
<comment type="catalytic activity">
    <reaction evidence="42">
        <text>L-alanyl-L-aspartate(out) + 2 H(+)(out) = L-alanyl-L-aspartate(in) + 2 H(+)(in)</text>
        <dbReference type="Rhea" id="RHEA:71695"/>
        <dbReference type="ChEBI" id="CHEBI:15378"/>
        <dbReference type="ChEBI" id="CHEBI:74363"/>
    </reaction>
    <physiologicalReaction direction="left-to-right" evidence="42">
        <dbReference type="Rhea" id="RHEA:71696"/>
    </physiologicalReaction>
</comment>
<comment type="catalytic activity">
    <reaction evidence="29">
        <text>L-alanyl-L-proline(out) + H(+)(out) = L-alanyl-L-proline(in) + H(+)(in)</text>
        <dbReference type="Rhea" id="RHEA:64420"/>
        <dbReference type="ChEBI" id="CHEBI:15378"/>
        <dbReference type="ChEBI" id="CHEBI:155848"/>
    </reaction>
    <physiologicalReaction direction="left-to-right" evidence="29">
        <dbReference type="Rhea" id="RHEA:64421"/>
    </physiologicalReaction>
</comment>
<evidence type="ECO:0000313" key="49">
    <source>
        <dbReference type="Proteomes" id="UP000694541"/>
    </source>
</evidence>
<evidence type="ECO:0000256" key="22">
    <source>
        <dbReference type="ARBA" id="ARBA00036857"/>
    </source>
</evidence>
<dbReference type="PROSITE" id="PS01022">
    <property type="entry name" value="PTR2_1"/>
    <property type="match status" value="1"/>
</dbReference>
<keyword evidence="11 47" id="KW-0472">Membrane</keyword>
<dbReference type="FunFam" id="1.20.1250.20:FF:000205">
    <property type="entry name" value="Solute carrier family 15 oligopeptide transporter member 1"/>
    <property type="match status" value="1"/>
</dbReference>
<comment type="catalytic activity">
    <reaction evidence="37">
        <text>L-alanyl-L-prolylglycine(out) + H(+)(out) = L-alanyl-L-prolylglycine(in) + H(+)(in)</text>
        <dbReference type="Rhea" id="RHEA:64432"/>
        <dbReference type="ChEBI" id="CHEBI:15378"/>
        <dbReference type="ChEBI" id="CHEBI:155849"/>
    </reaction>
    <physiologicalReaction direction="left-to-right" evidence="37">
        <dbReference type="Rhea" id="RHEA:64433"/>
    </physiologicalReaction>
</comment>
<comment type="catalytic activity">
    <reaction evidence="15">
        <text>carnosine(out) + H(+)(out) = carnosine(in) + H(+)(in)</text>
        <dbReference type="Rhea" id="RHEA:64404"/>
        <dbReference type="ChEBI" id="CHEBI:15378"/>
        <dbReference type="ChEBI" id="CHEBI:57485"/>
    </reaction>
    <physiologicalReaction direction="left-to-right" evidence="15">
        <dbReference type="Rhea" id="RHEA:64405"/>
    </physiologicalReaction>
</comment>
<evidence type="ECO:0000256" key="40">
    <source>
        <dbReference type="ARBA" id="ARBA00052105"/>
    </source>
</evidence>
<feature type="transmembrane region" description="Helical" evidence="47">
    <location>
        <begin position="168"/>
        <end position="188"/>
    </location>
</feature>
<comment type="catalytic activity">
    <reaction evidence="33">
        <text>N-acetyl-D-muramoyl-L-alanyl-D-isoglutamine(out) + 2 H(+)(out) = N-acetyl-D-muramoyl-L-alanyl-D-isoglutamine(in) + 2 H(+)(in)</text>
        <dbReference type="Rhea" id="RHEA:64408"/>
        <dbReference type="ChEBI" id="CHEBI:15378"/>
        <dbReference type="ChEBI" id="CHEBI:155830"/>
    </reaction>
</comment>
<comment type="catalytic activity">
    <reaction evidence="18">
        <text>glycylglycyl-L-proline(out) + H(+)(out) = glycylglycyl-L-proline(in) + H(+)(in)</text>
        <dbReference type="Rhea" id="RHEA:64440"/>
        <dbReference type="ChEBI" id="CHEBI:15378"/>
        <dbReference type="ChEBI" id="CHEBI:155851"/>
    </reaction>
    <physiologicalReaction direction="left-to-right" evidence="18">
        <dbReference type="Rhea" id="RHEA:64441"/>
    </physiologicalReaction>
</comment>
<comment type="similarity">
    <text evidence="3 45">Belongs to the major facilitator superfamily. Proton-dependent oligopeptide transporter (POT/PTR) (TC 2.A.17) family.</text>
</comment>
<evidence type="ECO:0000256" key="18">
    <source>
        <dbReference type="ARBA" id="ARBA00036337"/>
    </source>
</evidence>
<keyword evidence="4 45" id="KW-0813">Transport</keyword>
<evidence type="ECO:0000256" key="12">
    <source>
        <dbReference type="ARBA" id="ARBA00023180"/>
    </source>
</evidence>
<comment type="catalytic activity">
    <reaction evidence="21">
        <text>glycyl-L-glutamine(out) + H(+)(out) = glycyl-L-glutamine(in) + H(+)(in)</text>
        <dbReference type="Rhea" id="RHEA:71671"/>
        <dbReference type="ChEBI" id="CHEBI:15378"/>
        <dbReference type="ChEBI" id="CHEBI:74392"/>
    </reaction>
    <physiologicalReaction direction="left-to-right" evidence="21">
        <dbReference type="Rhea" id="RHEA:71672"/>
    </physiologicalReaction>
    <physiologicalReaction direction="right-to-left" evidence="21">
        <dbReference type="Rhea" id="RHEA:71673"/>
    </physiologicalReaction>
</comment>
<feature type="transmembrane region" description="Helical" evidence="47">
    <location>
        <begin position="126"/>
        <end position="147"/>
    </location>
</feature>
<comment type="catalytic activity">
    <reaction evidence="16">
        <text>glycyl-L-leucine(out) + H(+)(out) = glycyl-L-leucine(in) + H(+)(in)</text>
        <dbReference type="Rhea" id="RHEA:71675"/>
        <dbReference type="ChEBI" id="CHEBI:15378"/>
        <dbReference type="ChEBI" id="CHEBI:143163"/>
    </reaction>
    <physiologicalReaction direction="left-to-right" evidence="16">
        <dbReference type="Rhea" id="RHEA:71676"/>
    </physiologicalReaction>
</comment>
<evidence type="ECO:0000256" key="28">
    <source>
        <dbReference type="ARBA" id="ARBA00045775"/>
    </source>
</evidence>
<organism evidence="48 49">
    <name type="scientific">Accipiter nisus</name>
    <name type="common">Eurasian sparrowhawk</name>
    <dbReference type="NCBI Taxonomy" id="211598"/>
    <lineage>
        <taxon>Eukaryota</taxon>
        <taxon>Metazoa</taxon>
        <taxon>Chordata</taxon>
        <taxon>Craniata</taxon>
        <taxon>Vertebrata</taxon>
        <taxon>Euteleostomi</taxon>
        <taxon>Archelosauria</taxon>
        <taxon>Archosauria</taxon>
        <taxon>Dinosauria</taxon>
        <taxon>Saurischia</taxon>
        <taxon>Theropoda</taxon>
        <taxon>Coelurosauria</taxon>
        <taxon>Aves</taxon>
        <taxon>Neognathae</taxon>
        <taxon>Neoaves</taxon>
        <taxon>Telluraves</taxon>
        <taxon>Accipitrimorphae</taxon>
        <taxon>Accipitriformes</taxon>
        <taxon>Accipitridae</taxon>
        <taxon>Accipitrinae</taxon>
        <taxon>Accipiter</taxon>
    </lineage>
</organism>
<evidence type="ECO:0000256" key="4">
    <source>
        <dbReference type="ARBA" id="ARBA00022448"/>
    </source>
</evidence>
<evidence type="ECO:0000256" key="21">
    <source>
        <dbReference type="ARBA" id="ARBA00036681"/>
    </source>
</evidence>
<evidence type="ECO:0000256" key="32">
    <source>
        <dbReference type="ARBA" id="ARBA00050390"/>
    </source>
</evidence>
<evidence type="ECO:0000256" key="46">
    <source>
        <dbReference type="SAM" id="MobiDB-lite"/>
    </source>
</evidence>
<evidence type="ECO:0000256" key="41">
    <source>
        <dbReference type="ARBA" id="ARBA00052153"/>
    </source>
</evidence>
<evidence type="ECO:0000256" key="5">
    <source>
        <dbReference type="ARBA" id="ARBA00022475"/>
    </source>
</evidence>
<evidence type="ECO:0000256" key="38">
    <source>
        <dbReference type="ARBA" id="ARBA00051804"/>
    </source>
</evidence>
<evidence type="ECO:0000256" key="19">
    <source>
        <dbReference type="ARBA" id="ARBA00036347"/>
    </source>
</evidence>
<comment type="catalytic activity">
    <reaction evidence="38">
        <text>L-phenylalanyl-L-phenylalanine(out) + H(+)(out) = L-phenylalanyl-L-phenylalanine(in) + H(+)(in)</text>
        <dbReference type="Rhea" id="RHEA:71707"/>
        <dbReference type="ChEBI" id="CHEBI:15378"/>
        <dbReference type="ChEBI" id="CHEBI:191205"/>
    </reaction>
    <physiologicalReaction direction="left-to-right" evidence="38">
        <dbReference type="Rhea" id="RHEA:71708"/>
    </physiologicalReaction>
</comment>
<evidence type="ECO:0000256" key="43">
    <source>
        <dbReference type="ARBA" id="ARBA00052549"/>
    </source>
</evidence>
<name>A0A8B9RPZ5_9AVES</name>
<feature type="transmembrane region" description="Helical" evidence="47">
    <location>
        <begin position="59"/>
        <end position="82"/>
    </location>
</feature>
<evidence type="ECO:0000256" key="3">
    <source>
        <dbReference type="ARBA" id="ARBA00005982"/>
    </source>
</evidence>
<feature type="transmembrane region" description="Helical" evidence="47">
    <location>
        <begin position="346"/>
        <end position="366"/>
    </location>
</feature>
<comment type="catalytic activity">
    <reaction evidence="40">
        <text>L-leucyl-L-leucine(out) + H(+)(out) = L-leucyl-L-leucine(in) + H(+)(in)</text>
        <dbReference type="Rhea" id="RHEA:71715"/>
        <dbReference type="ChEBI" id="CHEBI:15378"/>
        <dbReference type="ChEBI" id="CHEBI:191208"/>
    </reaction>
    <physiologicalReaction direction="left-to-right" evidence="40">
        <dbReference type="Rhea" id="RHEA:71716"/>
    </physiologicalReaction>
</comment>
<comment type="catalytic activity">
    <reaction evidence="20">
        <text>glycyl-L-proline(out) + H(+)(out) = glycyl-L-proline(in) + H(+)(in)</text>
        <dbReference type="Rhea" id="RHEA:64428"/>
        <dbReference type="ChEBI" id="CHEBI:15378"/>
        <dbReference type="ChEBI" id="CHEBI:73779"/>
    </reaction>
    <physiologicalReaction direction="left-to-right" evidence="20">
        <dbReference type="Rhea" id="RHEA:64429"/>
    </physiologicalReaction>
</comment>
<evidence type="ECO:0000256" key="6">
    <source>
        <dbReference type="ARBA" id="ARBA00022692"/>
    </source>
</evidence>
<comment type="catalytic activity">
    <reaction evidence="44">
        <text>L-alanyl-L-leucyl-L-alanine(out) + H(+)(out) = L-alanyl-L-leucyl-L-alanine(in) + H(+)(in)</text>
        <dbReference type="Rhea" id="RHEA:71723"/>
        <dbReference type="ChEBI" id="CHEBI:15378"/>
        <dbReference type="ChEBI" id="CHEBI:191212"/>
    </reaction>
    <physiologicalReaction direction="left-to-right" evidence="44">
        <dbReference type="Rhea" id="RHEA:71724"/>
    </physiologicalReaction>
</comment>
<feature type="compositionally biased region" description="Basic and acidic residues" evidence="46">
    <location>
        <begin position="666"/>
        <end position="682"/>
    </location>
</feature>
<evidence type="ECO:0000256" key="33">
    <source>
        <dbReference type="ARBA" id="ARBA00050915"/>
    </source>
</evidence>
<evidence type="ECO:0000256" key="17">
    <source>
        <dbReference type="ARBA" id="ARBA00036064"/>
    </source>
</evidence>
<keyword evidence="10 47" id="KW-1133">Transmembrane helix</keyword>
<dbReference type="FunFam" id="1.20.1250.20:FF:000049">
    <property type="entry name" value="Solute carrier family 15 member 2"/>
    <property type="match status" value="1"/>
</dbReference>
<evidence type="ECO:0000256" key="35">
    <source>
        <dbReference type="ARBA" id="ARBA00051459"/>
    </source>
</evidence>
<evidence type="ECO:0000256" key="23">
    <source>
        <dbReference type="ARBA" id="ARBA00036905"/>
    </source>
</evidence>
<evidence type="ECO:0000256" key="13">
    <source>
        <dbReference type="ARBA" id="ARBA00023494"/>
    </source>
</evidence>
<evidence type="ECO:0000256" key="25">
    <source>
        <dbReference type="ARBA" id="ARBA00041329"/>
    </source>
</evidence>
<dbReference type="InterPro" id="IPR018456">
    <property type="entry name" value="PTR2_symporter_CS"/>
</dbReference>
<protein>
    <recommendedName>
        <fullName evidence="24">Solute carrier family 15 member 1</fullName>
    </recommendedName>
    <alternativeName>
        <fullName evidence="27">Intestinal H(+)/peptide cotransporter</fullName>
    </alternativeName>
    <alternativeName>
        <fullName evidence="25">Oligopeptide transporter, small intestine isoform</fullName>
    </alternativeName>
    <alternativeName>
        <fullName evidence="26">Peptide transporter 1</fullName>
    </alternativeName>
</protein>
<keyword evidence="49" id="KW-1185">Reference proteome</keyword>
<evidence type="ECO:0000256" key="11">
    <source>
        <dbReference type="ARBA" id="ARBA00023136"/>
    </source>
</evidence>
<evidence type="ECO:0000256" key="20">
    <source>
        <dbReference type="ARBA" id="ARBA00036515"/>
    </source>
</evidence>
<dbReference type="PROSITE" id="PS01023">
    <property type="entry name" value="PTR2_2"/>
    <property type="match status" value="1"/>
</dbReference>
<feature type="transmembrane region" description="Helical" evidence="47">
    <location>
        <begin position="630"/>
        <end position="651"/>
    </location>
</feature>
<keyword evidence="9" id="KW-0653">Protein transport</keyword>
<comment type="function">
    <text evidence="28">Electrogenic proton-coupled amino-acid transporter that transports oligopeptides of 2 to 4 amino acids with a preference for dipeptides. Transports neutral and monovalently charged peptides with a proton to peptide stoichiometry of 1:1 or 2:1. Primarily responsible for the absorption of dietary di- and tripeptides from the small intestinal lumen. Mediates transepithelial transport of muramyl and N-formylated bacterial dipeptides contributing to recognition of pathogenic bacteria by the mucosal immune system.</text>
</comment>
<comment type="catalytic activity">
    <reaction evidence="36">
        <text>L-alanyl-L-lysine(out) + H(+)(out) = L-alanyl-L-lysine(in) + H(+)(in)</text>
        <dbReference type="Rhea" id="RHEA:72611"/>
        <dbReference type="ChEBI" id="CHEBI:15378"/>
        <dbReference type="ChEBI" id="CHEBI:192470"/>
    </reaction>
    <physiologicalReaction direction="left-to-right" evidence="36">
        <dbReference type="Rhea" id="RHEA:72612"/>
    </physiologicalReaction>
</comment>
<comment type="catalytic activity">
    <reaction evidence="31">
        <text>L-lysyl-glycine(out) + H(+)(out) = L-lysyl-glycine(in) + H(+)(in)</text>
        <dbReference type="Rhea" id="RHEA:71679"/>
        <dbReference type="ChEBI" id="CHEBI:15378"/>
        <dbReference type="ChEBI" id="CHEBI:191202"/>
    </reaction>
    <physiologicalReaction direction="left-to-right" evidence="31">
        <dbReference type="Rhea" id="RHEA:71680"/>
    </physiologicalReaction>
    <physiologicalReaction direction="right-to-left" evidence="31">
        <dbReference type="Rhea" id="RHEA:71681"/>
    </physiologicalReaction>
</comment>
<comment type="catalytic activity">
    <reaction evidence="17">
        <text>glycyl-L-glutamate(out) + 2 H(+)(out) = glycyl-L-glutamate(in) + 2 H(+)(in)</text>
        <dbReference type="Rhea" id="RHEA:71691"/>
        <dbReference type="ChEBI" id="CHEBI:15378"/>
        <dbReference type="ChEBI" id="CHEBI:73784"/>
    </reaction>
    <physiologicalReaction direction="left-to-right" evidence="17">
        <dbReference type="Rhea" id="RHEA:71692"/>
    </physiologicalReaction>
</comment>
<dbReference type="AlphaFoldDB" id="A0A8B9RPZ5"/>
<evidence type="ECO:0000256" key="24">
    <source>
        <dbReference type="ARBA" id="ARBA00041093"/>
    </source>
</evidence>
<comment type="catalytic activity">
    <reaction evidence="39">
        <text>N(alpha)-formyl-L-methionyl-L-leucyl-L-phenylalanine(out) + 2 H(+)(out) = N(alpha)-formyl-L-methionyl-L-leucyl-L-phenylalanine(in) + 2 H(+)(in)</text>
        <dbReference type="Rhea" id="RHEA:75399"/>
        <dbReference type="ChEBI" id="CHEBI:15378"/>
        <dbReference type="ChEBI" id="CHEBI:194314"/>
    </reaction>
</comment>
<evidence type="ECO:0000256" key="47">
    <source>
        <dbReference type="SAM" id="Phobius"/>
    </source>
</evidence>
<evidence type="ECO:0000256" key="14">
    <source>
        <dbReference type="ARBA" id="ARBA00023522"/>
    </source>
</evidence>
<dbReference type="SUPFAM" id="SSF103473">
    <property type="entry name" value="MFS general substrate transporter"/>
    <property type="match status" value="1"/>
</dbReference>
<evidence type="ECO:0000256" key="2">
    <source>
        <dbReference type="ARBA" id="ARBA00004651"/>
    </source>
</evidence>
<keyword evidence="8" id="KW-0571">Peptide transport</keyword>
<keyword evidence="12" id="KW-0325">Glycoprotein</keyword>
<evidence type="ECO:0000256" key="39">
    <source>
        <dbReference type="ARBA" id="ARBA00052040"/>
    </source>
</evidence>
<dbReference type="GO" id="GO:0006857">
    <property type="term" value="P:oligopeptide transport"/>
    <property type="evidence" value="ECO:0007669"/>
    <property type="project" value="InterPro"/>
</dbReference>
<comment type="catalytic activity">
    <reaction evidence="14">
        <text>a dipeptide(out) + H(+)(out) = a dipeptide(in) + H(+)(in)</text>
        <dbReference type="Rhea" id="RHEA:64392"/>
        <dbReference type="ChEBI" id="CHEBI:15378"/>
        <dbReference type="ChEBI" id="CHEBI:90799"/>
    </reaction>
    <physiologicalReaction direction="left-to-right" evidence="14">
        <dbReference type="Rhea" id="RHEA:64393"/>
    </physiologicalReaction>
</comment>
<comment type="catalytic activity">
    <reaction evidence="23">
        <text>glycylglycyl-L-isoleucine(out) + H(+)(out) = glycylglycyl-L-isoleucine(in) + H(+)(in)</text>
        <dbReference type="Rhea" id="RHEA:64436"/>
        <dbReference type="ChEBI" id="CHEBI:15378"/>
        <dbReference type="ChEBI" id="CHEBI:155850"/>
    </reaction>
    <physiologicalReaction direction="left-to-right" evidence="23">
        <dbReference type="Rhea" id="RHEA:64437"/>
    </physiologicalReaction>
</comment>
<evidence type="ECO:0000256" key="37">
    <source>
        <dbReference type="ARBA" id="ARBA00051580"/>
    </source>
</evidence>
<dbReference type="PANTHER" id="PTHR11654">
    <property type="entry name" value="OLIGOPEPTIDE TRANSPORTER-RELATED"/>
    <property type="match status" value="1"/>
</dbReference>
<feature type="region of interest" description="Disordered" evidence="46">
    <location>
        <begin position="664"/>
        <end position="688"/>
    </location>
</feature>
<reference evidence="48" key="2">
    <citation type="submission" date="2025-09" db="UniProtKB">
        <authorList>
            <consortium name="Ensembl"/>
        </authorList>
    </citation>
    <scope>IDENTIFICATION</scope>
</reference>
<comment type="catalytic activity">
    <reaction evidence="22">
        <text>an L-amino acid tripeptide(out) + H(+)(out) = an L-amino acid tripeptide(in) + H(+)(in)</text>
        <dbReference type="Rhea" id="RHEA:64400"/>
        <dbReference type="ChEBI" id="CHEBI:15378"/>
        <dbReference type="ChEBI" id="CHEBI:155837"/>
    </reaction>
    <physiologicalReaction direction="left-to-right" evidence="22">
        <dbReference type="Rhea" id="RHEA:64401"/>
    </physiologicalReaction>
</comment>
<evidence type="ECO:0000256" key="1">
    <source>
        <dbReference type="ARBA" id="ARBA00004221"/>
    </source>
</evidence>
<dbReference type="Proteomes" id="UP000694541">
    <property type="component" value="Unplaced"/>
</dbReference>
<feature type="transmembrane region" description="Helical" evidence="47">
    <location>
        <begin position="12"/>
        <end position="29"/>
    </location>
</feature>
<sequence length="688" mass="76429">YISRSEEKDSSSSRPSCLGYPLSIFFIIINEFCERFSYYGMRAVLVLYFKYFLQWDDNLSTAIYHTFVALCYLTPILGALVADSWLGKFKTIVSLSIVYTIGQAIMSVSSINDLTDHNRDGFPDNVSVHIALSMIGLILIALGTGGIKPCVSAFGGDQFEDHQEKQRTRFFSIFYLSINAGSLLSTIITPILRAQECGIHSKQRCYPLAFGVPAALMAVALAFINICNAIKQNSVSPQFAIKNRFRHRSKEFPKREHWLDWASEKYDKRLIAQTKMVLKVLFLYIPLPMFWALFDQQGSRWTLQATTMDGNFTVNPILIIIMVPVVDALVYPLIKKCKINFTPLRKITVGMFLASLAFVAAALVQVQIDKTLPVFPAAGQSQIKIINLGTNDATVQFEPKLQSVDVMSMKSTGYMTFETSQLQSLNIASGNKTINAVVKLPGGSRHTLGVKNTATGIDIKWVSLLTFPRYILMFINNLPDAVNVTMGGTSFGTLMPLSASNYNLFPGGRKDKIVAVRNSIPCSVTSKAFGFGSAYTIVINRCVGDTLNVTYSEDIPPNTVHMAWQIPQYFILTCAEVVFSVTGLEFSYSQAPSNMKAVLQAGWLLTVAVGNIIVLIVAGASKLSEQWAEYVLFAALLLAVCIIFAVMAYFYTYTDVNEIEAQLDEEEKKQGKKDQDDYEKQSEAVSQM</sequence>
<comment type="catalytic activity">
    <reaction evidence="41">
        <text>L-leucyl-L-proline(out) + H(+)(out) = L-leucyl-L-proline(in) + H(+)(in)</text>
        <dbReference type="Rhea" id="RHEA:64424"/>
        <dbReference type="ChEBI" id="CHEBI:15378"/>
        <dbReference type="ChEBI" id="CHEBI:155847"/>
    </reaction>
    <physiologicalReaction direction="left-to-right" evidence="41">
        <dbReference type="Rhea" id="RHEA:64425"/>
    </physiologicalReaction>
</comment>
<comment type="catalytic activity">
    <reaction evidence="35">
        <text>L-phenylalanyl-L-leucine(out) + H(+)(out) = L-phenylalanyl-L-leucine(in) + H(+)(in)</text>
        <dbReference type="Rhea" id="RHEA:71699"/>
        <dbReference type="ChEBI" id="CHEBI:15378"/>
        <dbReference type="ChEBI" id="CHEBI:190710"/>
    </reaction>
    <physiologicalReaction direction="left-to-right" evidence="35">
        <dbReference type="Rhea" id="RHEA:71700"/>
    </physiologicalReaction>
</comment>
<evidence type="ECO:0000256" key="34">
    <source>
        <dbReference type="ARBA" id="ARBA00051307"/>
    </source>
</evidence>
<feature type="transmembrane region" description="Helical" evidence="47">
    <location>
        <begin position="89"/>
        <end position="106"/>
    </location>
</feature>
<evidence type="ECO:0000256" key="30">
    <source>
        <dbReference type="ARBA" id="ARBA00050357"/>
    </source>
</evidence>
<accession>A0A8B9RPZ5</accession>
<evidence type="ECO:0000256" key="26">
    <source>
        <dbReference type="ARBA" id="ARBA00042837"/>
    </source>
</evidence>
<evidence type="ECO:0000313" key="48">
    <source>
        <dbReference type="Ensembl" id="ENSANIP00000001886.1"/>
    </source>
</evidence>